<evidence type="ECO:0000313" key="3">
    <source>
        <dbReference type="EMBL" id="THW79872.1"/>
    </source>
</evidence>
<feature type="domain" description="25S rRNA (uridine-N(3))-methyltransferase BMT5-like" evidence="2">
    <location>
        <begin position="127"/>
        <end position="291"/>
    </location>
</feature>
<dbReference type="GO" id="GO:0070042">
    <property type="term" value="F:rRNA (uridine-N3-)-methyltransferase activity"/>
    <property type="evidence" value="ECO:0007669"/>
    <property type="project" value="InterPro"/>
</dbReference>
<evidence type="ECO:0000256" key="1">
    <source>
        <dbReference type="SAM" id="MobiDB-lite"/>
    </source>
</evidence>
<reference evidence="3 4" key="1">
    <citation type="submission" date="2018-10" db="EMBL/GenBank/DDBJ databases">
        <title>Fifty Aureobasidium pullulans genomes reveal a recombining polyextremotolerant generalist.</title>
        <authorList>
            <person name="Gostincar C."/>
            <person name="Turk M."/>
            <person name="Zajc J."/>
            <person name="Gunde-Cimerman N."/>
        </authorList>
    </citation>
    <scope>NUCLEOTIDE SEQUENCE [LARGE SCALE GENOMIC DNA]</scope>
    <source>
        <strain evidence="3 4">EXF-10659</strain>
    </source>
</reference>
<dbReference type="PANTHER" id="PTHR11538">
    <property type="entry name" value="PHENYLALANYL-TRNA SYNTHETASE"/>
    <property type="match status" value="1"/>
</dbReference>
<sequence>MHGGNGPFLPVDHRQCTNVNLRSCKESYQVIQIFQPPKQAHSYSATMGKSKRRKLQERKDHNEKSNKGRSRTNVREGPSRPKSQQAKSQQHAKALSEKKAKASAGTRQQQQQNQDPIVPFDALDRILIIGDGDLSFSRSLVDTHGCAALLATTYDTEAELLEKYPQAQENKDAIEAEEQRVLHGVDATKLGQKEVKKQAGGWERVVFNFPHVGGKSTDVNRQVRYNQEMLVSFFKAVTPLLAPHGTVIVTLFEGEPYTLWNIRDLARHSGLEVQRSFRFQAEVYPGYSHARTLGNIEGGGGWKGEERPSRSYVFQHKGAGELVQKQQAKNNKRKKADESDDEDSDED</sequence>
<feature type="compositionally biased region" description="Basic and acidic residues" evidence="1">
    <location>
        <begin position="57"/>
        <end position="66"/>
    </location>
</feature>
<name>A0A4S9AJI1_AURPU</name>
<dbReference type="GO" id="GO:0070475">
    <property type="term" value="P:rRNA base methylation"/>
    <property type="evidence" value="ECO:0007669"/>
    <property type="project" value="InterPro"/>
</dbReference>
<protein>
    <recommendedName>
        <fullName evidence="2">25S rRNA (uridine-N(3))-methyltransferase BMT5-like domain-containing protein</fullName>
    </recommendedName>
</protein>
<dbReference type="Pfam" id="PF10354">
    <property type="entry name" value="BMT5-like"/>
    <property type="match status" value="1"/>
</dbReference>
<feature type="compositionally biased region" description="Low complexity" evidence="1">
    <location>
        <begin position="102"/>
        <end position="114"/>
    </location>
</feature>
<dbReference type="GO" id="GO:0005737">
    <property type="term" value="C:cytoplasm"/>
    <property type="evidence" value="ECO:0007669"/>
    <property type="project" value="TreeGrafter"/>
</dbReference>
<feature type="region of interest" description="Disordered" evidence="1">
    <location>
        <begin position="38"/>
        <end position="117"/>
    </location>
</feature>
<evidence type="ECO:0000259" key="2">
    <source>
        <dbReference type="Pfam" id="PF10354"/>
    </source>
</evidence>
<dbReference type="InterPro" id="IPR019446">
    <property type="entry name" value="BMT5-like"/>
</dbReference>
<gene>
    <name evidence="3" type="ORF">D6D19_00864</name>
</gene>
<feature type="compositionally biased region" description="Low complexity" evidence="1">
    <location>
        <begin position="82"/>
        <end position="93"/>
    </location>
</feature>
<dbReference type="PANTHER" id="PTHR11538:SF26">
    <property type="entry name" value="FERREDOXIN-FOLD ANTICODON-BINDING DOMAIN-CONTAINING PROTEIN 1"/>
    <property type="match status" value="1"/>
</dbReference>
<dbReference type="AlphaFoldDB" id="A0A4S9AJI1"/>
<comment type="caution">
    <text evidence="3">The sequence shown here is derived from an EMBL/GenBank/DDBJ whole genome shotgun (WGS) entry which is preliminary data.</text>
</comment>
<feature type="region of interest" description="Disordered" evidence="1">
    <location>
        <begin position="323"/>
        <end position="347"/>
    </location>
</feature>
<dbReference type="EMBL" id="QZAO01000012">
    <property type="protein sequence ID" value="THW79872.1"/>
    <property type="molecule type" value="Genomic_DNA"/>
</dbReference>
<proteinExistence type="predicted"/>
<dbReference type="Proteomes" id="UP000308802">
    <property type="component" value="Unassembled WGS sequence"/>
</dbReference>
<accession>A0A4S9AJI1</accession>
<organism evidence="3 4">
    <name type="scientific">Aureobasidium pullulans</name>
    <name type="common">Black yeast</name>
    <name type="synonym">Pullularia pullulans</name>
    <dbReference type="NCBI Taxonomy" id="5580"/>
    <lineage>
        <taxon>Eukaryota</taxon>
        <taxon>Fungi</taxon>
        <taxon>Dikarya</taxon>
        <taxon>Ascomycota</taxon>
        <taxon>Pezizomycotina</taxon>
        <taxon>Dothideomycetes</taxon>
        <taxon>Dothideomycetidae</taxon>
        <taxon>Dothideales</taxon>
        <taxon>Saccotheciaceae</taxon>
        <taxon>Aureobasidium</taxon>
    </lineage>
</organism>
<evidence type="ECO:0000313" key="4">
    <source>
        <dbReference type="Proteomes" id="UP000308802"/>
    </source>
</evidence>
<feature type="compositionally biased region" description="Acidic residues" evidence="1">
    <location>
        <begin position="338"/>
        <end position="347"/>
    </location>
</feature>